<comment type="caution">
    <text evidence="1">The sequence shown here is derived from an EMBL/GenBank/DDBJ whole genome shotgun (WGS) entry which is preliminary data.</text>
</comment>
<name>A0ACC7LGZ8_9FLAO</name>
<dbReference type="EMBL" id="JBHFPV010000001">
    <property type="protein sequence ID" value="MFH6602782.1"/>
    <property type="molecule type" value="Genomic_DNA"/>
</dbReference>
<keyword evidence="2" id="KW-1185">Reference proteome</keyword>
<reference evidence="1" key="1">
    <citation type="submission" date="2024-09" db="EMBL/GenBank/DDBJ databases">
        <authorList>
            <person name="Liu J."/>
        </authorList>
    </citation>
    <scope>NUCLEOTIDE SEQUENCE</scope>
    <source>
        <strain evidence="1">NBU2967</strain>
    </source>
</reference>
<accession>A0ACC7LGZ8</accession>
<dbReference type="Proteomes" id="UP001595191">
    <property type="component" value="Unassembled WGS sequence"/>
</dbReference>
<evidence type="ECO:0000313" key="2">
    <source>
        <dbReference type="Proteomes" id="UP001595191"/>
    </source>
</evidence>
<sequence>MKTKKSIYLLAGLALTLMACTNENDALEESPLKTATLKAGATQIDGVGFYAEEADCDYVSEGADFALALTGDLEGCLYVFVEDYACSPSGTYREAGKEYFVGTYNGEFGTFWTTYKFEAKYEGCSEDGFFLGAEIFGRCQHPIIKDSGTGTFEGVSGRVNFKDDVVNFEFPYKGHLRY</sequence>
<protein>
    <submittedName>
        <fullName evidence="1">Uncharacterized protein</fullName>
    </submittedName>
</protein>
<gene>
    <name evidence="1" type="ORF">ACEZ3G_04785</name>
</gene>
<organism evidence="1 2">
    <name type="scientific">Meishania litoralis</name>
    <dbReference type="NCBI Taxonomy" id="3434685"/>
    <lineage>
        <taxon>Bacteria</taxon>
        <taxon>Pseudomonadati</taxon>
        <taxon>Bacteroidota</taxon>
        <taxon>Flavobacteriia</taxon>
        <taxon>Flavobacteriales</taxon>
        <taxon>Flavobacteriaceae</taxon>
        <taxon>Meishania</taxon>
    </lineage>
</organism>
<evidence type="ECO:0000313" key="1">
    <source>
        <dbReference type="EMBL" id="MFH6602782.1"/>
    </source>
</evidence>
<proteinExistence type="predicted"/>